<proteinExistence type="predicted"/>
<dbReference type="Proteomes" id="UP000016843">
    <property type="component" value="Unassembled WGS sequence"/>
</dbReference>
<protein>
    <submittedName>
        <fullName evidence="1">Uncharacterized protein</fullName>
    </submittedName>
</protein>
<organism evidence="1 2">
    <name type="scientific">Rhodonellum psychrophilum GCM71 = DSM 17998</name>
    <dbReference type="NCBI Taxonomy" id="1123057"/>
    <lineage>
        <taxon>Bacteria</taxon>
        <taxon>Pseudomonadati</taxon>
        <taxon>Bacteroidota</taxon>
        <taxon>Cytophagia</taxon>
        <taxon>Cytophagales</taxon>
        <taxon>Cytophagaceae</taxon>
        <taxon>Rhodonellum</taxon>
    </lineage>
</organism>
<dbReference type="AlphaFoldDB" id="U5BU01"/>
<evidence type="ECO:0000313" key="2">
    <source>
        <dbReference type="Proteomes" id="UP000016843"/>
    </source>
</evidence>
<gene>
    <name evidence="1" type="ORF">P872_12030</name>
</gene>
<sequence length="51" mass="5864">MIFNIPQGLNPKYGIRFQMGSKLQENQIIGRLFPDSKRLKSKTINSQLNIS</sequence>
<reference evidence="1 2" key="1">
    <citation type="journal article" date="2013" name="Genome Announc.">
        <title>Draft Genome Sequence of the Psychrophilic and Alkaliphilic Rhodonellum psychrophilum Strain GCM71T.</title>
        <authorList>
            <person name="Hauptmann A.L."/>
            <person name="Glaring M.A."/>
            <person name="Hallin P.F."/>
            <person name="Prieme A."/>
            <person name="Stougaard P."/>
        </authorList>
    </citation>
    <scope>NUCLEOTIDE SEQUENCE [LARGE SCALE GENOMIC DNA]</scope>
    <source>
        <strain evidence="1 2">GCM71</strain>
    </source>
</reference>
<dbReference type="EMBL" id="AWXR01000067">
    <property type="protein sequence ID" value="ERM81009.1"/>
    <property type="molecule type" value="Genomic_DNA"/>
</dbReference>
<keyword evidence="2" id="KW-1185">Reference proteome</keyword>
<comment type="caution">
    <text evidence="1">The sequence shown here is derived from an EMBL/GenBank/DDBJ whole genome shotgun (WGS) entry which is preliminary data.</text>
</comment>
<evidence type="ECO:0000313" key="1">
    <source>
        <dbReference type="EMBL" id="ERM81009.1"/>
    </source>
</evidence>
<name>U5BU01_9BACT</name>
<accession>U5BU01</accession>